<dbReference type="Gene3D" id="2.30.29.30">
    <property type="entry name" value="Pleckstrin-homology domain (PH domain)/Phosphotyrosine-binding domain (PTB)"/>
    <property type="match status" value="1"/>
</dbReference>
<dbReference type="WBParaSite" id="PgB04_g149_t03">
    <property type="protein sequence ID" value="PgB04_g149_t03"/>
    <property type="gene ID" value="PgB04_g149"/>
</dbReference>
<protein>
    <submittedName>
        <fullName evidence="6">Ras-GEF domain-containing protein</fullName>
    </submittedName>
</protein>
<name>A0A914ZHZ9_PARUN</name>
<evidence type="ECO:0000313" key="6">
    <source>
        <dbReference type="WBParaSite" id="PgB04_g149_t03"/>
    </source>
</evidence>
<dbReference type="GO" id="GO:0007265">
    <property type="term" value="P:Ras protein signal transduction"/>
    <property type="evidence" value="ECO:0007669"/>
    <property type="project" value="TreeGrafter"/>
</dbReference>
<proteinExistence type="predicted"/>
<feature type="compositionally biased region" description="Low complexity" evidence="3">
    <location>
        <begin position="355"/>
        <end position="368"/>
    </location>
</feature>
<dbReference type="Pfam" id="PF00617">
    <property type="entry name" value="RasGEF"/>
    <property type="match status" value="1"/>
</dbReference>
<dbReference type="InterPro" id="IPR001895">
    <property type="entry name" value="RASGEF_cat_dom"/>
</dbReference>
<dbReference type="AlphaFoldDB" id="A0A914ZHZ9"/>
<dbReference type="SUPFAM" id="SSF50729">
    <property type="entry name" value="PH domain-like"/>
    <property type="match status" value="1"/>
</dbReference>
<dbReference type="Gene3D" id="1.10.840.10">
    <property type="entry name" value="Ras guanine-nucleotide exchange factors catalytic domain"/>
    <property type="match status" value="1"/>
</dbReference>
<dbReference type="PANTHER" id="PTHR23113:SF368">
    <property type="entry name" value="CELL DIVISION CONTROL PROTEIN 25"/>
    <property type="match status" value="1"/>
</dbReference>
<evidence type="ECO:0000313" key="5">
    <source>
        <dbReference type="Proteomes" id="UP000887569"/>
    </source>
</evidence>
<accession>A0A914ZHZ9</accession>
<dbReference type="InterPro" id="IPR023578">
    <property type="entry name" value="Ras_GEF_dom_sf"/>
</dbReference>
<dbReference type="PANTHER" id="PTHR23113">
    <property type="entry name" value="GUANINE NUCLEOTIDE EXCHANGE FACTOR"/>
    <property type="match status" value="1"/>
</dbReference>
<dbReference type="PROSITE" id="PS50009">
    <property type="entry name" value="RASGEF_CAT"/>
    <property type="match status" value="1"/>
</dbReference>
<dbReference type="GO" id="GO:0005886">
    <property type="term" value="C:plasma membrane"/>
    <property type="evidence" value="ECO:0007669"/>
    <property type="project" value="TreeGrafter"/>
</dbReference>
<dbReference type="InterPro" id="IPR036964">
    <property type="entry name" value="RASGEF_cat_dom_sf"/>
</dbReference>
<dbReference type="SMART" id="SM00147">
    <property type="entry name" value="RasGEF"/>
    <property type="match status" value="1"/>
</dbReference>
<feature type="region of interest" description="Disordered" evidence="3">
    <location>
        <begin position="355"/>
        <end position="376"/>
    </location>
</feature>
<evidence type="ECO:0000256" key="2">
    <source>
        <dbReference type="PROSITE-ProRule" id="PRU00168"/>
    </source>
</evidence>
<dbReference type="GO" id="GO:0005085">
    <property type="term" value="F:guanyl-nucleotide exchange factor activity"/>
    <property type="evidence" value="ECO:0007669"/>
    <property type="project" value="UniProtKB-KW"/>
</dbReference>
<evidence type="ECO:0000259" key="4">
    <source>
        <dbReference type="PROSITE" id="PS50009"/>
    </source>
</evidence>
<dbReference type="InterPro" id="IPR008937">
    <property type="entry name" value="Ras-like_GEF"/>
</dbReference>
<dbReference type="CDD" id="cd00155">
    <property type="entry name" value="RasGEF"/>
    <property type="match status" value="1"/>
</dbReference>
<organism evidence="5 6">
    <name type="scientific">Parascaris univalens</name>
    <name type="common">Nematode worm</name>
    <dbReference type="NCBI Taxonomy" id="6257"/>
    <lineage>
        <taxon>Eukaryota</taxon>
        <taxon>Metazoa</taxon>
        <taxon>Ecdysozoa</taxon>
        <taxon>Nematoda</taxon>
        <taxon>Chromadorea</taxon>
        <taxon>Rhabditida</taxon>
        <taxon>Spirurina</taxon>
        <taxon>Ascaridomorpha</taxon>
        <taxon>Ascaridoidea</taxon>
        <taxon>Ascarididae</taxon>
        <taxon>Parascaris</taxon>
    </lineage>
</organism>
<sequence length="589" mass="67143">MNDDGCGKAKKIQKSLSDKDYDPITFHVLKVKAEDLANQITLIDLPVFKSVTPEELVTGAWTKKNKRTIAPNVMNFTDRFNSVCLWCQREILSCEKPSKRADVSAHFIKVAKRLSELNNLHSAFAIVSALQSHPIHRLSKTWNLVSRHDRSVFEKTARLFDSERNWERLRQHLDSMKLPCIPYLGMYLTDLNFIGVATKGHENRFFEGNPKEQKVNNIIRMITHFQDSIYDDITHVECIQKYLCSFQFHEELLKFAEDDLYRLSLKREPDLDASTSHAGAVDFWRRSSLSKKLGSVSRLRLNRSGCDKSSHSHSLTPQLNHDRVAPKAVLGHRKTQSLGTQAMIGLENVSFSIESSSRPSSASTIPSTQSPSHHAVDTVDMTRSVDSMIDSSKHNLLDGSSLSHDFECLLNINNDDVLKSSTPIPPVSSPKGDRPCFISPTIKSELDERQLIDEENIFPDLQGEVRKVIVRTRGSKPTKMRCSRRCYLELRGTNLYQFERRALPIRRKEERDLYKRKTSKRMVIGESAWRVIRSGGVLEPAFELHHPSSGRIYRFLCKSQTAASEWYAKLLAAMHYTSPKTPANLISFD</sequence>
<dbReference type="SUPFAM" id="SSF48366">
    <property type="entry name" value="Ras GEF"/>
    <property type="match status" value="1"/>
</dbReference>
<keyword evidence="1 2" id="KW-0344">Guanine-nucleotide releasing factor</keyword>
<evidence type="ECO:0000256" key="1">
    <source>
        <dbReference type="ARBA" id="ARBA00022658"/>
    </source>
</evidence>
<evidence type="ECO:0000256" key="3">
    <source>
        <dbReference type="SAM" id="MobiDB-lite"/>
    </source>
</evidence>
<dbReference type="Proteomes" id="UP000887569">
    <property type="component" value="Unplaced"/>
</dbReference>
<reference evidence="6" key="1">
    <citation type="submission" date="2022-11" db="UniProtKB">
        <authorList>
            <consortium name="WormBaseParasite"/>
        </authorList>
    </citation>
    <scope>IDENTIFICATION</scope>
</reference>
<keyword evidence="5" id="KW-1185">Reference proteome</keyword>
<dbReference type="InterPro" id="IPR011993">
    <property type="entry name" value="PH-like_dom_sf"/>
</dbReference>
<feature type="domain" description="Ras-GEF" evidence="4">
    <location>
        <begin position="32"/>
        <end position="270"/>
    </location>
</feature>